<keyword evidence="4" id="KW-0472">Membrane</keyword>
<dbReference type="Proteomes" id="UP001241110">
    <property type="component" value="Unassembled WGS sequence"/>
</dbReference>
<organism evidence="8 9">
    <name type="scientific">Xanthocytophaga flava</name>
    <dbReference type="NCBI Taxonomy" id="3048013"/>
    <lineage>
        <taxon>Bacteria</taxon>
        <taxon>Pseudomonadati</taxon>
        <taxon>Bacteroidota</taxon>
        <taxon>Cytophagia</taxon>
        <taxon>Cytophagales</taxon>
        <taxon>Rhodocytophagaceae</taxon>
        <taxon>Xanthocytophaga</taxon>
    </lineage>
</organism>
<evidence type="ECO:0000256" key="1">
    <source>
        <dbReference type="ARBA" id="ARBA00004442"/>
    </source>
</evidence>
<gene>
    <name evidence="8" type="ORF">QNI16_20035</name>
</gene>
<dbReference type="InterPro" id="IPR033985">
    <property type="entry name" value="SusD-like_N"/>
</dbReference>
<evidence type="ECO:0000256" key="5">
    <source>
        <dbReference type="ARBA" id="ARBA00023237"/>
    </source>
</evidence>
<evidence type="ECO:0000313" key="8">
    <source>
        <dbReference type="EMBL" id="MDJ1482801.1"/>
    </source>
</evidence>
<dbReference type="CDD" id="cd08977">
    <property type="entry name" value="SusD"/>
    <property type="match status" value="1"/>
</dbReference>
<evidence type="ECO:0000313" key="9">
    <source>
        <dbReference type="Proteomes" id="UP001241110"/>
    </source>
</evidence>
<comment type="caution">
    <text evidence="8">The sequence shown here is derived from an EMBL/GenBank/DDBJ whole genome shotgun (WGS) entry which is preliminary data.</text>
</comment>
<evidence type="ECO:0000256" key="2">
    <source>
        <dbReference type="ARBA" id="ARBA00006275"/>
    </source>
</evidence>
<evidence type="ECO:0000259" key="6">
    <source>
        <dbReference type="Pfam" id="PF07980"/>
    </source>
</evidence>
<dbReference type="RefSeq" id="WP_313982166.1">
    <property type="nucleotide sequence ID" value="NZ_JASJOS010000009.1"/>
</dbReference>
<dbReference type="Gene3D" id="1.25.40.390">
    <property type="match status" value="1"/>
</dbReference>
<dbReference type="InterPro" id="IPR012944">
    <property type="entry name" value="SusD_RagB_dom"/>
</dbReference>
<protein>
    <submittedName>
        <fullName evidence="8">RagB/SusD family nutrient uptake outer membrane protein</fullName>
    </submittedName>
</protein>
<sequence>MKKYILLTTFALFALQSCHKLDVGLANELNEKDFWKTEADAQAVLASCYASLGSAEGFFYTESLSDNSFTRQSDRYGGAKQVASGSYDPSLPLLKNEWNDRYTAIRKCNQFLANVSRVTTLSETQLKRYQAEVRFIRAYSYFLLATWYGDVPFFTNVLTISESQSIARTPKAEVIGFVISELEGIQADLPINTALPAAENGRVTRGAAIALKARVNLFEGNWQAAATACEELIGKPENGTYSLFPSYAGIFTVANEYNSEVIFDLQFGANRLYDTQRFFVPVTIGLRTDIMPTQALVDNYITTNGKTIQEAGSGYDASNPFANRDPRLAATIATDGSKYPNFAFNSPAEIEVKTLPNTSPNDVLQPFASATGYYWRKYFDPTATSPGNSGLNLIYLRYADVLLMYAEAKNELNQLTATVWDQTIGALRRRAGFTDSGALNFPNAQQAALRDIVRRERRSELAFESLRIFDIRRWKIAETVLNTQVKGIAIPGNELPKDANGNILVESRIFDPSKHYLWPIPQLERDQNKNLQQNPGWGQ</sequence>
<keyword evidence="5" id="KW-0998">Cell outer membrane</keyword>
<proteinExistence type="inferred from homology"/>
<comment type="similarity">
    <text evidence="2">Belongs to the SusD family.</text>
</comment>
<dbReference type="Pfam" id="PF14322">
    <property type="entry name" value="SusD-like_3"/>
    <property type="match status" value="1"/>
</dbReference>
<dbReference type="Pfam" id="PF07980">
    <property type="entry name" value="SusD_RagB"/>
    <property type="match status" value="1"/>
</dbReference>
<dbReference type="GO" id="GO:0009279">
    <property type="term" value="C:cell outer membrane"/>
    <property type="evidence" value="ECO:0007669"/>
    <property type="project" value="UniProtKB-SubCell"/>
</dbReference>
<dbReference type="AlphaFoldDB" id="A0AAE3QT79"/>
<dbReference type="EMBL" id="JASJOS010000009">
    <property type="protein sequence ID" value="MDJ1482801.1"/>
    <property type="molecule type" value="Genomic_DNA"/>
</dbReference>
<name>A0AAE3QT79_9BACT</name>
<dbReference type="InterPro" id="IPR011990">
    <property type="entry name" value="TPR-like_helical_dom_sf"/>
</dbReference>
<comment type="subcellular location">
    <subcellularLocation>
        <location evidence="1">Cell outer membrane</location>
    </subcellularLocation>
</comment>
<dbReference type="PROSITE" id="PS51257">
    <property type="entry name" value="PROKAR_LIPOPROTEIN"/>
    <property type="match status" value="1"/>
</dbReference>
<reference evidence="8" key="1">
    <citation type="submission" date="2023-05" db="EMBL/GenBank/DDBJ databases">
        <authorList>
            <person name="Zhang X."/>
        </authorList>
    </citation>
    <scope>NUCLEOTIDE SEQUENCE</scope>
    <source>
        <strain evidence="8">YF14B1</strain>
    </source>
</reference>
<dbReference type="SUPFAM" id="SSF48452">
    <property type="entry name" value="TPR-like"/>
    <property type="match status" value="1"/>
</dbReference>
<evidence type="ECO:0000256" key="3">
    <source>
        <dbReference type="ARBA" id="ARBA00022729"/>
    </source>
</evidence>
<evidence type="ECO:0000259" key="7">
    <source>
        <dbReference type="Pfam" id="PF14322"/>
    </source>
</evidence>
<keyword evidence="3" id="KW-0732">Signal</keyword>
<feature type="domain" description="SusD-like N-terminal" evidence="7">
    <location>
        <begin position="31"/>
        <end position="217"/>
    </location>
</feature>
<accession>A0AAE3QT79</accession>
<feature type="domain" description="RagB/SusD" evidence="6">
    <location>
        <begin position="281"/>
        <end position="537"/>
    </location>
</feature>
<evidence type="ECO:0000256" key="4">
    <source>
        <dbReference type="ARBA" id="ARBA00023136"/>
    </source>
</evidence>